<feature type="domain" description="NAD-dependent epimerase/dehydratase" evidence="2">
    <location>
        <begin position="1"/>
        <end position="221"/>
    </location>
</feature>
<dbReference type="InterPro" id="IPR036291">
    <property type="entry name" value="NAD(P)-bd_dom_sf"/>
</dbReference>
<gene>
    <name evidence="3" type="ORF">GCM10023203_22460</name>
</gene>
<dbReference type="InterPro" id="IPR020904">
    <property type="entry name" value="Sc_DH/Rdtase_CS"/>
</dbReference>
<dbReference type="PANTHER" id="PTHR43000">
    <property type="entry name" value="DTDP-D-GLUCOSE 4,6-DEHYDRATASE-RELATED"/>
    <property type="match status" value="1"/>
</dbReference>
<evidence type="ECO:0000313" key="4">
    <source>
        <dbReference type="Proteomes" id="UP001500457"/>
    </source>
</evidence>
<dbReference type="PROSITE" id="PS00061">
    <property type="entry name" value="ADH_SHORT"/>
    <property type="match status" value="1"/>
</dbReference>
<dbReference type="InterPro" id="IPR001509">
    <property type="entry name" value="Epimerase_deHydtase"/>
</dbReference>
<proteinExistence type="inferred from homology"/>
<evidence type="ECO:0000259" key="2">
    <source>
        <dbReference type="Pfam" id="PF01370"/>
    </source>
</evidence>
<protein>
    <submittedName>
        <fullName evidence="3">SDR family NAD(P)-dependent oxidoreductase</fullName>
    </submittedName>
</protein>
<name>A0ABP9ECF9_9PSEU</name>
<accession>A0ABP9ECF9</accession>
<dbReference type="EMBL" id="BAABHQ010000004">
    <property type="protein sequence ID" value="GAA4872280.1"/>
    <property type="molecule type" value="Genomic_DNA"/>
</dbReference>
<comment type="similarity">
    <text evidence="1">Belongs to the NAD(P)-dependent epimerase/dehydratase family.</text>
</comment>
<comment type="caution">
    <text evidence="3">The sequence shown here is derived from an EMBL/GenBank/DDBJ whole genome shotgun (WGS) entry which is preliminary data.</text>
</comment>
<evidence type="ECO:0000256" key="1">
    <source>
        <dbReference type="ARBA" id="ARBA00007637"/>
    </source>
</evidence>
<dbReference type="Gene3D" id="3.40.50.720">
    <property type="entry name" value="NAD(P)-binding Rossmann-like Domain"/>
    <property type="match status" value="1"/>
</dbReference>
<sequence length="298" mass="31437">MLVTGATGFVGRHLCRRLRRLGAEVHALSRDPGPHVATLPGVTWHRGDLADEEDVAAIVGRVRPAAVFHLASLVQGDRESALALPMLEANTRAAVAVMTAANDVPGCRVVLTGSIEEPRGDEPPVSPYAAAKSAATGYARLFHAQWELPVTVLRLAMVYGPDQPDTRKLVPYVCSCLLDGTTPALSSGTRPIDWVHVDDVCDALVRAATTPDAAGQVLDIGSGQTSTVAEVVRTLADLAGHDGPLGFGEGEDRRLDLAHVADPGPAAATLGWRATTTLRDGLARTLAWHAEQRTRPVA</sequence>
<dbReference type="Proteomes" id="UP001500457">
    <property type="component" value="Unassembled WGS sequence"/>
</dbReference>
<reference evidence="4" key="1">
    <citation type="journal article" date="2019" name="Int. J. Syst. Evol. Microbiol.">
        <title>The Global Catalogue of Microorganisms (GCM) 10K type strain sequencing project: providing services to taxonomists for standard genome sequencing and annotation.</title>
        <authorList>
            <consortium name="The Broad Institute Genomics Platform"/>
            <consortium name="The Broad Institute Genome Sequencing Center for Infectious Disease"/>
            <person name="Wu L."/>
            <person name="Ma J."/>
        </authorList>
    </citation>
    <scope>NUCLEOTIDE SEQUENCE [LARGE SCALE GENOMIC DNA]</scope>
    <source>
        <strain evidence="4">JCM 17983</strain>
    </source>
</reference>
<dbReference type="Pfam" id="PF01370">
    <property type="entry name" value="Epimerase"/>
    <property type="match status" value="1"/>
</dbReference>
<keyword evidence="4" id="KW-1185">Reference proteome</keyword>
<evidence type="ECO:0000313" key="3">
    <source>
        <dbReference type="EMBL" id="GAA4872280.1"/>
    </source>
</evidence>
<organism evidence="3 4">
    <name type="scientific">Actinomycetospora straminea</name>
    <dbReference type="NCBI Taxonomy" id="663607"/>
    <lineage>
        <taxon>Bacteria</taxon>
        <taxon>Bacillati</taxon>
        <taxon>Actinomycetota</taxon>
        <taxon>Actinomycetes</taxon>
        <taxon>Pseudonocardiales</taxon>
        <taxon>Pseudonocardiaceae</taxon>
        <taxon>Actinomycetospora</taxon>
    </lineage>
</organism>
<dbReference type="SUPFAM" id="SSF51735">
    <property type="entry name" value="NAD(P)-binding Rossmann-fold domains"/>
    <property type="match status" value="1"/>
</dbReference>